<dbReference type="GO" id="GO:0006415">
    <property type="term" value="P:translational termination"/>
    <property type="evidence" value="ECO:0007669"/>
    <property type="project" value="UniProtKB-UniRule"/>
</dbReference>
<dbReference type="FunFam" id="3.30.1360.40:FF:000001">
    <property type="entry name" value="Ribosome-recycling factor"/>
    <property type="match status" value="1"/>
</dbReference>
<dbReference type="HAMAP" id="MF_00040">
    <property type="entry name" value="RRF"/>
    <property type="match status" value="1"/>
</dbReference>
<keyword evidence="3 5" id="KW-0963">Cytoplasm</keyword>
<dbReference type="PANTHER" id="PTHR20982:SF3">
    <property type="entry name" value="MITOCHONDRIAL RIBOSOME RECYCLING FACTOR PSEUDO 1"/>
    <property type="match status" value="1"/>
</dbReference>
<evidence type="ECO:0000256" key="5">
    <source>
        <dbReference type="HAMAP-Rule" id="MF_00040"/>
    </source>
</evidence>
<reference evidence="7 8" key="1">
    <citation type="submission" date="2017-04" db="EMBL/GenBank/DDBJ databases">
        <title>Monoglobus pectinilyticus 14 draft genome.</title>
        <authorList>
            <person name="Kim C."/>
            <person name="Rosendale D.I."/>
            <person name="Kelly W.J."/>
            <person name="Tannock G.W."/>
            <person name="Patchett M.L."/>
            <person name="Jordens J.Z."/>
        </authorList>
    </citation>
    <scope>NUCLEOTIDE SEQUENCE [LARGE SCALE GENOMIC DNA]</scope>
    <source>
        <strain evidence="7 8">14</strain>
    </source>
</reference>
<organism evidence="7 8">
    <name type="scientific">Monoglobus pectinilyticus</name>
    <dbReference type="NCBI Taxonomy" id="1981510"/>
    <lineage>
        <taxon>Bacteria</taxon>
        <taxon>Bacillati</taxon>
        <taxon>Bacillota</taxon>
        <taxon>Clostridia</taxon>
        <taxon>Monoglobales</taxon>
        <taxon>Monoglobaceae</taxon>
        <taxon>Monoglobus</taxon>
    </lineage>
</organism>
<evidence type="ECO:0000313" key="8">
    <source>
        <dbReference type="Proteomes" id="UP000235589"/>
    </source>
</evidence>
<sequence length="180" mass="20242">MKESENKMKKAVDALERNLSQIRAGRANPAILDRVTVEYYGAPTPLAQVGTVSVPEARMIVIQPWDASILGDIEKAINASDIGIHPNNDGKVIRLNFPPLDGERRKELVKEVSKRGEEAKVAVRGVRRDSIERFKKQKKAGEITEDGLLDLEDDIQKLTDRYIKLIDTIVKEKEDEILEV</sequence>
<gene>
    <name evidence="5" type="primary">frr</name>
    <name evidence="7" type="ORF">B9O19_01372</name>
</gene>
<feature type="domain" description="Ribosome recycling factor" evidence="6">
    <location>
        <begin position="15"/>
        <end position="178"/>
    </location>
</feature>
<comment type="function">
    <text evidence="5">Responsible for the release of ribosomes from messenger RNA at the termination of protein biosynthesis. May increase the efficiency of translation by recycling ribosomes from one round of translation to another.</text>
</comment>
<keyword evidence="8" id="KW-1185">Reference proteome</keyword>
<evidence type="ECO:0000256" key="1">
    <source>
        <dbReference type="ARBA" id="ARBA00004496"/>
    </source>
</evidence>
<dbReference type="PANTHER" id="PTHR20982">
    <property type="entry name" value="RIBOSOME RECYCLING FACTOR"/>
    <property type="match status" value="1"/>
</dbReference>
<protein>
    <recommendedName>
        <fullName evidence="5">Ribosome-recycling factor</fullName>
        <shortName evidence="5">RRF</shortName>
    </recommendedName>
    <alternativeName>
        <fullName evidence="5">Ribosome-releasing factor</fullName>
    </alternativeName>
</protein>
<comment type="similarity">
    <text evidence="2 5">Belongs to the RRF family.</text>
</comment>
<dbReference type="AlphaFoldDB" id="A0A2K9P2Q4"/>
<comment type="subcellular location">
    <subcellularLocation>
        <location evidence="1 5">Cytoplasm</location>
    </subcellularLocation>
</comment>
<evidence type="ECO:0000313" key="7">
    <source>
        <dbReference type="EMBL" id="AUO19533.1"/>
    </source>
</evidence>
<dbReference type="InterPro" id="IPR023584">
    <property type="entry name" value="Ribosome_recyc_fac_dom"/>
</dbReference>
<dbReference type="GO" id="GO:0005737">
    <property type="term" value="C:cytoplasm"/>
    <property type="evidence" value="ECO:0007669"/>
    <property type="project" value="UniProtKB-SubCell"/>
</dbReference>
<dbReference type="InterPro" id="IPR036191">
    <property type="entry name" value="RRF_sf"/>
</dbReference>
<evidence type="ECO:0000256" key="2">
    <source>
        <dbReference type="ARBA" id="ARBA00005912"/>
    </source>
</evidence>
<proteinExistence type="inferred from homology"/>
<dbReference type="Proteomes" id="UP000235589">
    <property type="component" value="Chromosome"/>
</dbReference>
<accession>A0A2K9P2Q4</accession>
<dbReference type="EMBL" id="CP020991">
    <property type="protein sequence ID" value="AUO19533.1"/>
    <property type="molecule type" value="Genomic_DNA"/>
</dbReference>
<dbReference type="SUPFAM" id="SSF55194">
    <property type="entry name" value="Ribosome recycling factor, RRF"/>
    <property type="match status" value="1"/>
</dbReference>
<dbReference type="GO" id="GO:0043023">
    <property type="term" value="F:ribosomal large subunit binding"/>
    <property type="evidence" value="ECO:0007669"/>
    <property type="project" value="TreeGrafter"/>
</dbReference>
<dbReference type="Gene3D" id="1.10.132.20">
    <property type="entry name" value="Ribosome-recycling factor"/>
    <property type="match status" value="1"/>
</dbReference>
<name>A0A2K9P2Q4_9FIRM</name>
<dbReference type="Pfam" id="PF01765">
    <property type="entry name" value="RRF"/>
    <property type="match status" value="1"/>
</dbReference>
<keyword evidence="4 5" id="KW-0648">Protein biosynthesis</keyword>
<evidence type="ECO:0000256" key="3">
    <source>
        <dbReference type="ARBA" id="ARBA00022490"/>
    </source>
</evidence>
<dbReference type="Gene3D" id="3.30.1360.40">
    <property type="match status" value="1"/>
</dbReference>
<evidence type="ECO:0000256" key="4">
    <source>
        <dbReference type="ARBA" id="ARBA00022917"/>
    </source>
</evidence>
<dbReference type="InterPro" id="IPR002661">
    <property type="entry name" value="Ribosome_recyc_fac"/>
</dbReference>
<evidence type="ECO:0000259" key="6">
    <source>
        <dbReference type="Pfam" id="PF01765"/>
    </source>
</evidence>
<dbReference type="FunFam" id="1.10.132.20:FF:000001">
    <property type="entry name" value="Ribosome-recycling factor"/>
    <property type="match status" value="1"/>
</dbReference>
<dbReference type="NCBIfam" id="TIGR00496">
    <property type="entry name" value="frr"/>
    <property type="match status" value="1"/>
</dbReference>
<dbReference type="KEGG" id="mpec:B9O19_01372"/>
<dbReference type="CDD" id="cd00520">
    <property type="entry name" value="RRF"/>
    <property type="match status" value="1"/>
</dbReference>